<feature type="domain" description="Amidohydrolase-related" evidence="2">
    <location>
        <begin position="300"/>
        <end position="432"/>
    </location>
</feature>
<dbReference type="Gene3D" id="2.30.40.10">
    <property type="entry name" value="Urease, subunit C, domain 1"/>
    <property type="match status" value="1"/>
</dbReference>
<sequence>MNNIEPFDVVIVGGTVVTPEGTRRADIGIRGETIAAVEPDLSQMAAKNVVSAVDRIVLPGAIDSHVHCRTWTDHSDEIGDSHRSAAFGGVTTAITQIRAPIDMAPSDAIEHFIDLGSRTSVIDFGLHTIVRPEHDLDKEIPKLMVLGSASVKFFMSYKDMGIMMPDNLLLRGLGLIRDAGGLAMVHAEDGEMIGHLIAGSRAAGKTAISDFAAAEPAAAEDLGTIRALTYAAVMDCPLYVLHMTTSGAIRALREAQKAGQRAWGETCPKYLTLTNDDLIARGPLAKVGPPLRTAFDNDSLWQALSDATLSVVASDHAPRDRESLTETTDIFAEPYGAPGTETLLPIMFDEMVSRRGLDPAELAAVLSSNPAKIYGLYPKKGAIQVGSDADLVIIDPKRTETIQARTQHTGATYSLYENRSVTGWPTHSFLRGRALLVDGSLAQEPGYGSYLPRKAENLMQLAPGQKAT</sequence>
<dbReference type="PANTHER" id="PTHR11647:SF1">
    <property type="entry name" value="COLLAPSIN RESPONSE MEDIATOR PROTEIN"/>
    <property type="match status" value="1"/>
</dbReference>
<dbReference type="InterPro" id="IPR006680">
    <property type="entry name" value="Amidohydro-rel"/>
</dbReference>
<organism evidence="3 4">
    <name type="scientific">Arthrobacter ramosus</name>
    <dbReference type="NCBI Taxonomy" id="1672"/>
    <lineage>
        <taxon>Bacteria</taxon>
        <taxon>Bacillati</taxon>
        <taxon>Actinomycetota</taxon>
        <taxon>Actinomycetes</taxon>
        <taxon>Micrococcales</taxon>
        <taxon>Micrococcaceae</taxon>
        <taxon>Arthrobacter</taxon>
    </lineage>
</organism>
<evidence type="ECO:0000313" key="4">
    <source>
        <dbReference type="Proteomes" id="UP001589702"/>
    </source>
</evidence>
<evidence type="ECO:0000256" key="1">
    <source>
        <dbReference type="ARBA" id="ARBA00001947"/>
    </source>
</evidence>
<dbReference type="InterPro" id="IPR011059">
    <property type="entry name" value="Metal-dep_hydrolase_composite"/>
</dbReference>
<dbReference type="Proteomes" id="UP001589702">
    <property type="component" value="Unassembled WGS sequence"/>
</dbReference>
<accession>A0ABV5XT28</accession>
<dbReference type="PANTHER" id="PTHR11647">
    <property type="entry name" value="HYDRANTOINASE/DIHYDROPYRIMIDINASE FAMILY MEMBER"/>
    <property type="match status" value="1"/>
</dbReference>
<comment type="cofactor">
    <cofactor evidence="1">
        <name>Zn(2+)</name>
        <dbReference type="ChEBI" id="CHEBI:29105"/>
    </cofactor>
</comment>
<protein>
    <submittedName>
        <fullName evidence="3">Amidohydrolase family protein</fullName>
    </submittedName>
</protein>
<dbReference type="InterPro" id="IPR050378">
    <property type="entry name" value="Metallo-dep_Hydrolases_sf"/>
</dbReference>
<dbReference type="EMBL" id="JBHMBC010000001">
    <property type="protein sequence ID" value="MFB9817898.1"/>
    <property type="molecule type" value="Genomic_DNA"/>
</dbReference>
<evidence type="ECO:0000313" key="3">
    <source>
        <dbReference type="EMBL" id="MFB9817898.1"/>
    </source>
</evidence>
<gene>
    <name evidence="3" type="ORF">ACFFP1_00105</name>
</gene>
<dbReference type="SUPFAM" id="SSF51338">
    <property type="entry name" value="Composite domain of metallo-dependent hydrolases"/>
    <property type="match status" value="2"/>
</dbReference>
<keyword evidence="4" id="KW-1185">Reference proteome</keyword>
<reference evidence="3 4" key="1">
    <citation type="submission" date="2024-09" db="EMBL/GenBank/DDBJ databases">
        <authorList>
            <person name="Sun Q."/>
            <person name="Mori K."/>
        </authorList>
    </citation>
    <scope>NUCLEOTIDE SEQUENCE [LARGE SCALE GENOMIC DNA]</scope>
    <source>
        <strain evidence="3 4">JCM 1334</strain>
    </source>
</reference>
<dbReference type="RefSeq" id="WP_344786899.1">
    <property type="nucleotide sequence ID" value="NZ_BAAAWN010000001.1"/>
</dbReference>
<proteinExistence type="predicted"/>
<evidence type="ECO:0000259" key="2">
    <source>
        <dbReference type="Pfam" id="PF01979"/>
    </source>
</evidence>
<name>A0ABV5XT28_ARTRM</name>
<dbReference type="Gene3D" id="3.20.20.140">
    <property type="entry name" value="Metal-dependent hydrolases"/>
    <property type="match status" value="1"/>
</dbReference>
<dbReference type="InterPro" id="IPR032466">
    <property type="entry name" value="Metal_Hydrolase"/>
</dbReference>
<dbReference type="Pfam" id="PF01979">
    <property type="entry name" value="Amidohydro_1"/>
    <property type="match status" value="1"/>
</dbReference>
<comment type="caution">
    <text evidence="3">The sequence shown here is derived from an EMBL/GenBank/DDBJ whole genome shotgun (WGS) entry which is preliminary data.</text>
</comment>
<dbReference type="SUPFAM" id="SSF51556">
    <property type="entry name" value="Metallo-dependent hydrolases"/>
    <property type="match status" value="1"/>
</dbReference>